<dbReference type="GO" id="GO:0005524">
    <property type="term" value="F:ATP binding"/>
    <property type="evidence" value="ECO:0007669"/>
    <property type="project" value="UniProtKB-KW"/>
</dbReference>
<evidence type="ECO:0000256" key="1">
    <source>
        <dbReference type="ARBA" id="ARBA00022741"/>
    </source>
</evidence>
<dbReference type="Pfam" id="PF02682">
    <property type="entry name" value="CT_C_D"/>
    <property type="match status" value="1"/>
</dbReference>
<reference evidence="5 6" key="1">
    <citation type="submission" date="2020-07" db="EMBL/GenBank/DDBJ databases">
        <title>Genomic Encyclopedia of Type Strains, Phase IV (KMG-IV): sequencing the most valuable type-strain genomes for metagenomic binning, comparative biology and taxonomic classification.</title>
        <authorList>
            <person name="Goeker M."/>
        </authorList>
    </citation>
    <scope>NUCLEOTIDE SEQUENCE [LARGE SCALE GENOMIC DNA]</scope>
    <source>
        <strain evidence="5 6">DSM 17721</strain>
    </source>
</reference>
<dbReference type="InterPro" id="IPR029000">
    <property type="entry name" value="Cyclophilin-like_dom_sf"/>
</dbReference>
<dbReference type="EMBL" id="JACDUS010000006">
    <property type="protein sequence ID" value="MBA2882009.1"/>
    <property type="molecule type" value="Genomic_DNA"/>
</dbReference>
<keyword evidence="2" id="KW-0378">Hydrolase</keyword>
<feature type="domain" description="Carboxyltransferase" evidence="4">
    <location>
        <begin position="8"/>
        <end position="210"/>
    </location>
</feature>
<keyword evidence="1" id="KW-0547">Nucleotide-binding</keyword>
<dbReference type="Proteomes" id="UP000525298">
    <property type="component" value="Unassembled WGS sequence"/>
</dbReference>
<organism evidence="5 6">
    <name type="scientific">Desulfosalsimonas propionicica</name>
    <dbReference type="NCBI Taxonomy" id="332175"/>
    <lineage>
        <taxon>Bacteria</taxon>
        <taxon>Pseudomonadati</taxon>
        <taxon>Thermodesulfobacteriota</taxon>
        <taxon>Desulfobacteria</taxon>
        <taxon>Desulfobacterales</taxon>
        <taxon>Desulfosalsimonadaceae</taxon>
        <taxon>Desulfosalsimonas</taxon>
    </lineage>
</organism>
<evidence type="ECO:0000313" key="5">
    <source>
        <dbReference type="EMBL" id="MBA2882009.1"/>
    </source>
</evidence>
<dbReference type="PANTHER" id="PTHR34698:SF2">
    <property type="entry name" value="5-OXOPROLINASE SUBUNIT B"/>
    <property type="match status" value="1"/>
</dbReference>
<evidence type="ECO:0000313" key="6">
    <source>
        <dbReference type="Proteomes" id="UP000525298"/>
    </source>
</evidence>
<dbReference type="GO" id="GO:0016787">
    <property type="term" value="F:hydrolase activity"/>
    <property type="evidence" value="ECO:0007669"/>
    <property type="project" value="UniProtKB-KW"/>
</dbReference>
<evidence type="ECO:0000259" key="4">
    <source>
        <dbReference type="SMART" id="SM00796"/>
    </source>
</evidence>
<dbReference type="SUPFAM" id="SSF160467">
    <property type="entry name" value="PH0987 N-terminal domain-like"/>
    <property type="match status" value="1"/>
</dbReference>
<comment type="caution">
    <text evidence="5">The sequence shown here is derived from an EMBL/GenBank/DDBJ whole genome shotgun (WGS) entry which is preliminary data.</text>
</comment>
<dbReference type="InterPro" id="IPR010016">
    <property type="entry name" value="PxpB"/>
</dbReference>
<evidence type="ECO:0000256" key="3">
    <source>
        <dbReference type="ARBA" id="ARBA00022840"/>
    </source>
</evidence>
<evidence type="ECO:0000256" key="2">
    <source>
        <dbReference type="ARBA" id="ARBA00022801"/>
    </source>
</evidence>
<accession>A0A7W0CAE0</accession>
<keyword evidence="6" id="KW-1185">Reference proteome</keyword>
<dbReference type="AlphaFoldDB" id="A0A7W0CAE0"/>
<protein>
    <submittedName>
        <fullName evidence="5">KipI family sensor histidine kinase inhibitor</fullName>
    </submittedName>
</protein>
<proteinExistence type="predicted"/>
<dbReference type="PANTHER" id="PTHR34698">
    <property type="entry name" value="5-OXOPROLINASE SUBUNIT B"/>
    <property type="match status" value="1"/>
</dbReference>
<keyword evidence="3" id="KW-0067">ATP-binding</keyword>
<dbReference type="NCBIfam" id="TIGR00370">
    <property type="entry name" value="5-oxoprolinase subunit PxpB"/>
    <property type="match status" value="1"/>
</dbReference>
<name>A0A7W0CAE0_9BACT</name>
<sequence>MSLKINNPRISHCADWGLLVEFGERINPELNAWTRLVADRLRQCLTDGILEVVTAYSSFLVIYDPALLDTEALRKTVFACCSEKKEDKAFQLSSTAEIPVCYEAQYAPDIEDVARFNNLTVEEVIDIHSGTEYLIYMLGFAPGFPYLGGLDQRLHTPRLDTPRKLLPAGAVGIAGSQTGIYPLASPGGWRIIGRTPLQLFDAGKNPPVPYYAPGDKLKFKRISCREFQQMAGEQNHGK</sequence>
<dbReference type="InterPro" id="IPR003833">
    <property type="entry name" value="CT_C_D"/>
</dbReference>
<dbReference type="Gene3D" id="2.40.100.10">
    <property type="entry name" value="Cyclophilin-like"/>
    <property type="match status" value="1"/>
</dbReference>
<dbReference type="SMART" id="SM00796">
    <property type="entry name" value="AHS1"/>
    <property type="match status" value="1"/>
</dbReference>
<dbReference type="SUPFAM" id="SSF50891">
    <property type="entry name" value="Cyclophilin-like"/>
    <property type="match status" value="1"/>
</dbReference>
<dbReference type="Gene3D" id="3.30.1360.40">
    <property type="match status" value="1"/>
</dbReference>
<gene>
    <name evidence="5" type="ORF">HNR65_002343</name>
</gene>
<dbReference type="RefSeq" id="WP_181551660.1">
    <property type="nucleotide sequence ID" value="NZ_JACDUS010000006.1"/>
</dbReference>